<dbReference type="GO" id="GO:0005737">
    <property type="term" value="C:cytoplasm"/>
    <property type="evidence" value="ECO:0007669"/>
    <property type="project" value="TreeGrafter"/>
</dbReference>
<protein>
    <recommendedName>
        <fullName evidence="3">biotin--[biotin carboxyl-carrier protein] ligase</fullName>
        <ecNumber evidence="3">6.3.4.15</ecNumber>
    </recommendedName>
</protein>
<sequence>MSFGISQCKIPQNFRCEIFDSIDSTNDECMRRALSGDPGGLWIVASHQTAGRGRRSKVWDSNKGNLYSSLLLIDNISNNSATLLPFATAVAIHSVITSILPVEADIKIKWPNDLLISKRKVAGILIETIKLKNDLQSIIIGIGINIEYCPKDVPYPVTFLNKEGVDLVLIDVLPILFQEMEKILIILKQDKGREEIMRLWRCFAYGIGDFITINLPNRSIKGRFIGVDDFGYMLLEKKGSFFRFFTGEVFE</sequence>
<dbReference type="PROSITE" id="PS51733">
    <property type="entry name" value="BPL_LPL_CATALYTIC"/>
    <property type="match status" value="1"/>
</dbReference>
<proteinExistence type="predicted"/>
<evidence type="ECO:0000313" key="7">
    <source>
        <dbReference type="Proteomes" id="UP000017862"/>
    </source>
</evidence>
<evidence type="ECO:0000256" key="2">
    <source>
        <dbReference type="ARBA" id="ARBA00023267"/>
    </source>
</evidence>
<gene>
    <name evidence="6" type="primary">birA</name>
    <name evidence="6" type="ORF">lam_577</name>
</gene>
<dbReference type="Gene3D" id="3.30.930.10">
    <property type="entry name" value="Bira Bifunctional Protein, Domain 2"/>
    <property type="match status" value="1"/>
</dbReference>
<dbReference type="InterPro" id="IPR004143">
    <property type="entry name" value="BPL_LPL_catalytic"/>
</dbReference>
<dbReference type="NCBIfam" id="TIGR00121">
    <property type="entry name" value="birA_ligase"/>
    <property type="match status" value="1"/>
</dbReference>
<dbReference type="PATRIC" id="fig|1261131.3.peg.548"/>
<feature type="domain" description="BPL/LPL catalytic" evidence="5">
    <location>
        <begin position="15"/>
        <end position="188"/>
    </location>
</feature>
<evidence type="ECO:0000256" key="1">
    <source>
        <dbReference type="ARBA" id="ARBA00022598"/>
    </source>
</evidence>
<dbReference type="SUPFAM" id="SSF55681">
    <property type="entry name" value="Class II aaRS and biotin synthetases"/>
    <property type="match status" value="1"/>
</dbReference>
<evidence type="ECO:0000313" key="6">
    <source>
        <dbReference type="EMBL" id="AHA27924.1"/>
    </source>
</evidence>
<dbReference type="RefSeq" id="WP_007557222.1">
    <property type="nucleotide sequence ID" value="NC_022793.1"/>
</dbReference>
<reference evidence="6 7" key="1">
    <citation type="journal article" date="2014" name="Mol. Plant Microbe Interact.">
        <title>The complete genome sequence of Candidatus Liberibacter americanus, associated with citrus Huanglongbing.</title>
        <authorList>
            <person name="Wulff N.A."/>
            <person name="Zhang S."/>
            <person name="Setubal J.C."/>
            <person name="Almeida N.F."/>
            <person name="Martins E.C."/>
            <person name="Harakava R."/>
            <person name="Kumar D."/>
            <person name="Rangel L.T."/>
            <person name="Foissac X."/>
            <person name="Bove J."/>
            <person name="Gabriel D.W."/>
        </authorList>
    </citation>
    <scope>NUCLEOTIDE SEQUENCE [LARGE SCALE GENOMIC DNA]</scope>
    <source>
        <strain evidence="6 7">Sao Paulo</strain>
    </source>
</reference>
<dbReference type="EC" id="6.3.4.15" evidence="3"/>
<dbReference type="InterPro" id="IPR045864">
    <property type="entry name" value="aa-tRNA-synth_II/BPL/LPL"/>
</dbReference>
<dbReference type="AlphaFoldDB" id="U6B4C9"/>
<organism evidence="6 7">
    <name type="scientific">Candidatus Liberibacter americanus str. Sao Paulo</name>
    <dbReference type="NCBI Taxonomy" id="1261131"/>
    <lineage>
        <taxon>Bacteria</taxon>
        <taxon>Pseudomonadati</taxon>
        <taxon>Pseudomonadota</taxon>
        <taxon>Alphaproteobacteria</taxon>
        <taxon>Hyphomicrobiales</taxon>
        <taxon>Rhizobiaceae</taxon>
        <taxon>Liberibacter</taxon>
    </lineage>
</organism>
<accession>U6B4C9</accession>
<dbReference type="Pfam" id="PF02237">
    <property type="entry name" value="BPL_C"/>
    <property type="match status" value="1"/>
</dbReference>
<dbReference type="CDD" id="cd16442">
    <property type="entry name" value="BPL"/>
    <property type="match status" value="1"/>
</dbReference>
<dbReference type="Pfam" id="PF03099">
    <property type="entry name" value="BPL_LplA_LipB"/>
    <property type="match status" value="1"/>
</dbReference>
<dbReference type="eggNOG" id="COG0340">
    <property type="taxonomic scope" value="Bacteria"/>
</dbReference>
<name>U6B4C9_9HYPH</name>
<dbReference type="PANTHER" id="PTHR12835:SF5">
    <property type="entry name" value="BIOTIN--PROTEIN LIGASE"/>
    <property type="match status" value="1"/>
</dbReference>
<dbReference type="InterPro" id="IPR003142">
    <property type="entry name" value="BPL_C"/>
</dbReference>
<dbReference type="EMBL" id="CP006604">
    <property type="protein sequence ID" value="AHA27924.1"/>
    <property type="molecule type" value="Genomic_DNA"/>
</dbReference>
<keyword evidence="7" id="KW-1185">Reference proteome</keyword>
<dbReference type="KEGG" id="lar:lam_577"/>
<dbReference type="PANTHER" id="PTHR12835">
    <property type="entry name" value="BIOTIN PROTEIN LIGASE"/>
    <property type="match status" value="1"/>
</dbReference>
<dbReference type="HOGENOM" id="CLU_051096_3_0_5"/>
<dbReference type="InterPro" id="IPR004408">
    <property type="entry name" value="Biotin_CoA_COase_ligase"/>
</dbReference>
<evidence type="ECO:0000256" key="4">
    <source>
        <dbReference type="ARBA" id="ARBA00047846"/>
    </source>
</evidence>
<dbReference type="GO" id="GO:0004077">
    <property type="term" value="F:biotin--[biotin carboxyl-carrier protein] ligase activity"/>
    <property type="evidence" value="ECO:0007669"/>
    <property type="project" value="UniProtKB-EC"/>
</dbReference>
<keyword evidence="2" id="KW-0092">Biotin</keyword>
<dbReference type="Proteomes" id="UP000017862">
    <property type="component" value="Chromosome"/>
</dbReference>
<comment type="catalytic activity">
    <reaction evidence="4">
        <text>biotin + L-lysyl-[protein] + ATP = N(6)-biotinyl-L-lysyl-[protein] + AMP + diphosphate + H(+)</text>
        <dbReference type="Rhea" id="RHEA:11756"/>
        <dbReference type="Rhea" id="RHEA-COMP:9752"/>
        <dbReference type="Rhea" id="RHEA-COMP:10505"/>
        <dbReference type="ChEBI" id="CHEBI:15378"/>
        <dbReference type="ChEBI" id="CHEBI:29969"/>
        <dbReference type="ChEBI" id="CHEBI:30616"/>
        <dbReference type="ChEBI" id="CHEBI:33019"/>
        <dbReference type="ChEBI" id="CHEBI:57586"/>
        <dbReference type="ChEBI" id="CHEBI:83144"/>
        <dbReference type="ChEBI" id="CHEBI:456215"/>
        <dbReference type="EC" id="6.3.4.15"/>
    </reaction>
</comment>
<dbReference type="STRING" id="1261131.lam_577"/>
<keyword evidence="1 6" id="KW-0436">Ligase</keyword>
<evidence type="ECO:0000259" key="5">
    <source>
        <dbReference type="PROSITE" id="PS51733"/>
    </source>
</evidence>
<evidence type="ECO:0000256" key="3">
    <source>
        <dbReference type="ARBA" id="ARBA00024227"/>
    </source>
</evidence>